<protein>
    <submittedName>
        <fullName evidence="3">Uncharacterized protein</fullName>
    </submittedName>
</protein>
<sequence>MADKYLSEKEWKNTSKGTAWKAEPLAKALAAFEKADKSGPEDGLKALDEVQKQADLLGKSAKGDKVLTTWLGNLDKSISSQRKDYEKVVAEAAKAAKNAKDAAKGESEDDEENAAAAVLLDPKRLLSQFQMLKRDPQRRAQFAFVAAKTESGFTLSPKVAGRKLFAKLSEALESKVGTFGVAWLDGTTLVLQIDKAMGGVVKKVRAPIKACGFRIAKVVLWDAEGKVLEEDVADEKDLPPPEGSSSDNAPPQESPRSEDPQKTPYEQRLKALATPLQQALDGGHPAAAKLRELLNFAKGKADGGQFGAGLQALEVLAKLLGQGGGEAPAPTPATDVPKKADYARCAQVWTVTRTRVSDDLKKLREAILSEFAASPLINEINARIGRLDEVAQRFDDQLEAVLSQAGAAADEAERIRLHRQAAQSIQRMLSQLDTDPVLSRLKDNPFVPIDPRAALGATLQVLSKQVA</sequence>
<reference evidence="3 4" key="1">
    <citation type="submission" date="2021-04" db="EMBL/GenBank/DDBJ databases">
        <title>The genome sequence of Ideonella sp. 3Y2.</title>
        <authorList>
            <person name="Liu Y."/>
        </authorList>
    </citation>
    <scope>NUCLEOTIDE SEQUENCE [LARGE SCALE GENOMIC DNA]</scope>
    <source>
        <strain evidence="3 4">3Y2</strain>
    </source>
</reference>
<organism evidence="3 4">
    <name type="scientific">Ideonella alba</name>
    <dbReference type="NCBI Taxonomy" id="2824118"/>
    <lineage>
        <taxon>Bacteria</taxon>
        <taxon>Pseudomonadati</taxon>
        <taxon>Pseudomonadota</taxon>
        <taxon>Betaproteobacteria</taxon>
        <taxon>Burkholderiales</taxon>
        <taxon>Sphaerotilaceae</taxon>
        <taxon>Ideonella</taxon>
    </lineage>
</organism>
<keyword evidence="4" id="KW-1185">Reference proteome</keyword>
<accession>A0A940Y8J3</accession>
<feature type="region of interest" description="Disordered" evidence="2">
    <location>
        <begin position="231"/>
        <end position="262"/>
    </location>
</feature>
<proteinExistence type="predicted"/>
<feature type="coiled-coil region" evidence="1">
    <location>
        <begin position="82"/>
        <end position="113"/>
    </location>
</feature>
<dbReference type="Proteomes" id="UP000676246">
    <property type="component" value="Unassembled WGS sequence"/>
</dbReference>
<comment type="caution">
    <text evidence="3">The sequence shown here is derived from an EMBL/GenBank/DDBJ whole genome shotgun (WGS) entry which is preliminary data.</text>
</comment>
<dbReference type="AlphaFoldDB" id="A0A940Y8J3"/>
<keyword evidence="1" id="KW-0175">Coiled coil</keyword>
<evidence type="ECO:0000256" key="2">
    <source>
        <dbReference type="SAM" id="MobiDB-lite"/>
    </source>
</evidence>
<evidence type="ECO:0000313" key="4">
    <source>
        <dbReference type="Proteomes" id="UP000676246"/>
    </source>
</evidence>
<dbReference type="RefSeq" id="WP_210854985.1">
    <property type="nucleotide sequence ID" value="NZ_JAGQDD010000012.1"/>
</dbReference>
<evidence type="ECO:0000313" key="3">
    <source>
        <dbReference type="EMBL" id="MBQ0931882.1"/>
    </source>
</evidence>
<gene>
    <name evidence="3" type="ORF">KAK03_15470</name>
</gene>
<dbReference type="EMBL" id="JAGQDD010000012">
    <property type="protein sequence ID" value="MBQ0931882.1"/>
    <property type="molecule type" value="Genomic_DNA"/>
</dbReference>
<evidence type="ECO:0000256" key="1">
    <source>
        <dbReference type="SAM" id="Coils"/>
    </source>
</evidence>
<name>A0A940Y8J3_9BURK</name>